<feature type="compositionally biased region" description="Basic and acidic residues" evidence="1">
    <location>
        <begin position="589"/>
        <end position="599"/>
    </location>
</feature>
<dbReference type="EMBL" id="CDSF01000133">
    <property type="protein sequence ID" value="CEP02930.1"/>
    <property type="molecule type" value="Genomic_DNA"/>
</dbReference>
<dbReference type="AlphaFoldDB" id="A0A0G4J5S4"/>
<feature type="compositionally biased region" description="Basic and acidic residues" evidence="1">
    <location>
        <begin position="563"/>
        <end position="572"/>
    </location>
</feature>
<accession>A0A0G4J5S4</accession>
<sequence length="599" mass="65303">MVKRLSHRGAIALYASPERASAFVTLSNFTLWEGRRAPRLILAQLGVATTIWMGVPTSAVVEVGGLIRTPNPYPAFGHGSDFHFGAYLDFGVYPAPDITVTLVGRGRWLAPFGLRFLHVEDVQGSVTVTYAGVPGGFSFGARLWIGHRDARGDLSPETAIEVSAYAGMSTSLATPLWFIGSVSDVSLLRLWQVLTKRNATADAMALPPWITAPGRTGLSDVVVSFSPSEGGSMFKTIPGGFRLEATVRFLGVQAMATIAVETMWGMPTRLLLDLDLSATPQRLGPFLSICRSREQAHLGPKVYAEVWVLHLSASAYIEGYVSVLGISAHVVIAVNNRMAVFHLDGSLFGLVNAKLAVEATDIRSLSKANFLARADISIGYFERAFRDRLAKLVQPLRRAGKALADLFLRRRRCSKQAQVCQIVSKDEADTLGKDEIRALLASDPDADDLGKDLASNGDLAKGLALEGEQYLTLASIMAKFEIGAHHGIEFEAEVTLYRGRNREPFRLDVVVNLGDIVRTVKNIIKAACRWVGRKVAQGRQWIADKLSPAPSRKPSMFSWPFSKRKDGWQRLPDDDDDDGSDGGRGGVVKIDKQGRFKAP</sequence>
<name>A0A0G4J5S4_PLABS</name>
<feature type="region of interest" description="Disordered" evidence="1">
    <location>
        <begin position="546"/>
        <end position="599"/>
    </location>
</feature>
<reference evidence="2 3" key="1">
    <citation type="submission" date="2015-02" db="EMBL/GenBank/DDBJ databases">
        <authorList>
            <person name="Chooi Y.-H."/>
        </authorList>
    </citation>
    <scope>NUCLEOTIDE SEQUENCE [LARGE SCALE GENOMIC DNA]</scope>
    <source>
        <strain evidence="2">E3</strain>
    </source>
</reference>
<protein>
    <submittedName>
        <fullName evidence="2">Uncharacterized protein</fullName>
    </submittedName>
</protein>
<evidence type="ECO:0000256" key="1">
    <source>
        <dbReference type="SAM" id="MobiDB-lite"/>
    </source>
</evidence>
<dbReference type="Proteomes" id="UP000039324">
    <property type="component" value="Unassembled WGS sequence"/>
</dbReference>
<organism evidence="2 3">
    <name type="scientific">Plasmodiophora brassicae</name>
    <name type="common">Clubroot disease agent</name>
    <dbReference type="NCBI Taxonomy" id="37360"/>
    <lineage>
        <taxon>Eukaryota</taxon>
        <taxon>Sar</taxon>
        <taxon>Rhizaria</taxon>
        <taxon>Endomyxa</taxon>
        <taxon>Phytomyxea</taxon>
        <taxon>Plasmodiophorida</taxon>
        <taxon>Plasmodiophoridae</taxon>
        <taxon>Plasmodiophora</taxon>
    </lineage>
</organism>
<proteinExistence type="predicted"/>
<keyword evidence="3" id="KW-1185">Reference proteome</keyword>
<evidence type="ECO:0000313" key="3">
    <source>
        <dbReference type="Proteomes" id="UP000039324"/>
    </source>
</evidence>
<dbReference type="OrthoDB" id="6021359at2759"/>
<evidence type="ECO:0000313" key="2">
    <source>
        <dbReference type="EMBL" id="CEP02930.1"/>
    </source>
</evidence>
<gene>
    <name evidence="2" type="ORF">PBRA_002897</name>
</gene>